<protein>
    <recommendedName>
        <fullName evidence="4">DUF3829 domain-containing protein</fullName>
    </recommendedName>
</protein>
<dbReference type="Proteomes" id="UP000614460">
    <property type="component" value="Unassembled WGS sequence"/>
</dbReference>
<name>A0A8H9G0B8_9SPHI</name>
<evidence type="ECO:0000313" key="3">
    <source>
        <dbReference type="Proteomes" id="UP000614460"/>
    </source>
</evidence>
<keyword evidence="3" id="KW-1185">Reference proteome</keyword>
<dbReference type="Gene3D" id="1.20.120.930">
    <property type="entry name" value="Uncharacterised protein PF12889, N-terminal DUF3829"/>
    <property type="match status" value="1"/>
</dbReference>
<gene>
    <name evidence="2" type="ORF">GCM10011516_26920</name>
</gene>
<comment type="caution">
    <text evidence="2">The sequence shown here is derived from an EMBL/GenBank/DDBJ whole genome shotgun (WGS) entry which is preliminary data.</text>
</comment>
<dbReference type="AlphaFoldDB" id="A0A8H9G0B8"/>
<reference evidence="2" key="2">
    <citation type="submission" date="2020-09" db="EMBL/GenBank/DDBJ databases">
        <authorList>
            <person name="Sun Q."/>
            <person name="Zhou Y."/>
        </authorList>
    </citation>
    <scope>NUCLEOTIDE SEQUENCE</scope>
    <source>
        <strain evidence="2">CGMCC 1.15966</strain>
    </source>
</reference>
<accession>A0A8H9G0B8</accession>
<proteinExistence type="predicted"/>
<dbReference type="EMBL" id="BMKM01000007">
    <property type="protein sequence ID" value="GGE27905.1"/>
    <property type="molecule type" value="Genomic_DNA"/>
</dbReference>
<feature type="region of interest" description="Disordered" evidence="1">
    <location>
        <begin position="1"/>
        <end position="26"/>
    </location>
</feature>
<evidence type="ECO:0000313" key="2">
    <source>
        <dbReference type="EMBL" id="GGE27905.1"/>
    </source>
</evidence>
<evidence type="ECO:0008006" key="4">
    <source>
        <dbReference type="Google" id="ProtNLM"/>
    </source>
</evidence>
<organism evidence="2 3">
    <name type="scientific">Sphingobacterium cellulitidis</name>
    <dbReference type="NCBI Taxonomy" id="1768011"/>
    <lineage>
        <taxon>Bacteria</taxon>
        <taxon>Pseudomonadati</taxon>
        <taxon>Bacteroidota</taxon>
        <taxon>Sphingobacteriia</taxon>
        <taxon>Sphingobacteriales</taxon>
        <taxon>Sphingobacteriaceae</taxon>
        <taxon>Sphingobacterium</taxon>
    </lineage>
</organism>
<evidence type="ECO:0000256" key="1">
    <source>
        <dbReference type="SAM" id="MobiDB-lite"/>
    </source>
</evidence>
<reference evidence="2" key="1">
    <citation type="journal article" date="2014" name="Int. J. Syst. Evol. Microbiol.">
        <title>Complete genome sequence of Corynebacterium casei LMG S-19264T (=DSM 44701T), isolated from a smear-ripened cheese.</title>
        <authorList>
            <consortium name="US DOE Joint Genome Institute (JGI-PGF)"/>
            <person name="Walter F."/>
            <person name="Albersmeier A."/>
            <person name="Kalinowski J."/>
            <person name="Ruckert C."/>
        </authorList>
    </citation>
    <scope>NUCLEOTIDE SEQUENCE</scope>
    <source>
        <strain evidence="2">CGMCC 1.15966</strain>
    </source>
</reference>
<sequence length="301" mass="33753">MASCNNSGSKTGESESSGGGLFSNKDDDKKEANEIIAFNNSIVKVNNTQGSAIRTFVSNFDQFEQYVKESNENSSQIVRIAPLMVFPPIVHDLKGIVYPDGLSKDFKPLVDQLSSSFDAIKEIHKEVSAYKSAEDWKEDKGKKLVEFREKATAEINKNQDAAAQIFAKLKPLADKAEETILEGNPLKSQFIRSKRLLDLVQETTVMAYEAEDLNKLKADFKKSYSEIEKDYNDNKSDELPKDYQSKARTFGMYNDAINEYLGKMRIVQRELDAGTDISETAITSLDNASQNALRSYNSFVD</sequence>
<feature type="compositionally biased region" description="Low complexity" evidence="1">
    <location>
        <begin position="7"/>
        <end position="16"/>
    </location>
</feature>